<dbReference type="GO" id="GO:0005737">
    <property type="term" value="C:cytoplasm"/>
    <property type="evidence" value="ECO:0007669"/>
    <property type="project" value="UniProtKB-SubCell"/>
</dbReference>
<dbReference type="InterPro" id="IPR004365">
    <property type="entry name" value="NA-bd_OB_tRNA"/>
</dbReference>
<dbReference type="NCBIfam" id="TIGR00459">
    <property type="entry name" value="aspS_bact"/>
    <property type="match status" value="1"/>
</dbReference>
<protein>
    <recommendedName>
        <fullName evidence="7">Aspartate--tRNA ligase</fullName>
        <ecNumber evidence="7">6.1.1.12</ecNumber>
    </recommendedName>
    <alternativeName>
        <fullName evidence="7">Aspartyl-tRNA synthetase</fullName>
        <shortName evidence="7">AspRS</shortName>
    </alternativeName>
</protein>
<dbReference type="SUPFAM" id="SSF55261">
    <property type="entry name" value="GAD domain-like"/>
    <property type="match status" value="1"/>
</dbReference>
<comment type="subcellular location">
    <subcellularLocation>
        <location evidence="7">Cytoplasm</location>
    </subcellularLocation>
</comment>
<keyword evidence="6 7" id="KW-0030">Aminoacyl-tRNA synthetase</keyword>
<sequence length="594" mass="66897">METIHGFARTSYCGEVTSAQLGQTVGVCGFVQKQRDLGNLIFIDLRDRTGIVQLAFDDSTDRTIFDKAFTARAEYVLAVRGTVRERESKNPDLKNGDIELYVTELRMLSKAKTPPFEISDKVQVNDELRLRYRYLDLRRSELQQTILLRHRIVKAARDYYDRHRFVEIETPILIKSTPEGARDYLVPSRVNKGKFYALPQSPQMYKQLLMLAGFDRYMQIAKCFRDEDLRADRQPEFTQIDLEMSFVEEDDVMAVNEGFIKYLFKEVLDIDVPTPFARLPYREAMARYGSDKPDTRFGMELCDLSAVLKDSTFQVFSGALATGTVVGINAKGLYSELSRKKIDKLVDFVKTYRAKGLAYSRLAPDGTVASSFEKFLTEKEVADLHAALGAEPGDVLLIVADGDTATAQTALGALRCEVAGQYGLIDESAYNFLWVTEFPLFEYSEEEGRYTAMHHPFTAPFYEDVALIEQDPGRARARAYDMVLNGCELGGGSIRISDPDIQERMFEALGFTPEQAKERFGFLLEAFQYGVPPHGGMAYGLDRLVMLMLHRSSIRDVIAFPKVQNASELMSGCPAQVDKAQLDELAIATVLGEA</sequence>
<evidence type="ECO:0000259" key="8">
    <source>
        <dbReference type="PROSITE" id="PS50862"/>
    </source>
</evidence>
<evidence type="ECO:0000256" key="6">
    <source>
        <dbReference type="ARBA" id="ARBA00023146"/>
    </source>
</evidence>
<evidence type="ECO:0000256" key="7">
    <source>
        <dbReference type="HAMAP-Rule" id="MF_00044"/>
    </source>
</evidence>
<dbReference type="Pfam" id="PF00152">
    <property type="entry name" value="tRNA-synt_2"/>
    <property type="match status" value="1"/>
</dbReference>
<feature type="region of interest" description="Aspartate" evidence="7">
    <location>
        <begin position="203"/>
        <end position="206"/>
    </location>
</feature>
<feature type="binding site" evidence="7">
    <location>
        <position position="488"/>
    </location>
    <ligand>
        <name>ATP</name>
        <dbReference type="ChEBI" id="CHEBI:30616"/>
    </ligand>
</feature>
<feature type="domain" description="Aminoacyl-transfer RNA synthetases class-II family profile" evidence="8">
    <location>
        <begin position="148"/>
        <end position="561"/>
    </location>
</feature>
<dbReference type="Gene3D" id="3.30.930.10">
    <property type="entry name" value="Bira Bifunctional Protein, Domain 2"/>
    <property type="match status" value="1"/>
</dbReference>
<keyword evidence="3 7" id="KW-0547">Nucleotide-binding</keyword>
<dbReference type="InterPro" id="IPR006195">
    <property type="entry name" value="aa-tRNA-synth_II"/>
</dbReference>
<comment type="caution">
    <text evidence="7">Lacks conserved residue(s) required for the propagation of feature annotation.</text>
</comment>
<evidence type="ECO:0000256" key="2">
    <source>
        <dbReference type="ARBA" id="ARBA00022598"/>
    </source>
</evidence>
<comment type="catalytic activity">
    <reaction evidence="7">
        <text>tRNA(Asp) + L-aspartate + ATP = L-aspartyl-tRNA(Asp) + AMP + diphosphate</text>
        <dbReference type="Rhea" id="RHEA:19649"/>
        <dbReference type="Rhea" id="RHEA-COMP:9660"/>
        <dbReference type="Rhea" id="RHEA-COMP:9678"/>
        <dbReference type="ChEBI" id="CHEBI:29991"/>
        <dbReference type="ChEBI" id="CHEBI:30616"/>
        <dbReference type="ChEBI" id="CHEBI:33019"/>
        <dbReference type="ChEBI" id="CHEBI:78442"/>
        <dbReference type="ChEBI" id="CHEBI:78516"/>
        <dbReference type="ChEBI" id="CHEBI:456215"/>
        <dbReference type="EC" id="6.1.1.12"/>
    </reaction>
</comment>
<dbReference type="InterPro" id="IPR047089">
    <property type="entry name" value="Asp-tRNA-ligase_1_N"/>
</dbReference>
<feature type="binding site" evidence="7">
    <location>
        <position position="454"/>
    </location>
    <ligand>
        <name>L-aspartate</name>
        <dbReference type="ChEBI" id="CHEBI:29991"/>
    </ligand>
</feature>
<comment type="subunit">
    <text evidence="7">Homodimer.</text>
</comment>
<feature type="binding site" evidence="7">
    <location>
        <begin position="540"/>
        <end position="543"/>
    </location>
    <ligand>
        <name>ATP</name>
        <dbReference type="ChEBI" id="CHEBI:30616"/>
    </ligand>
</feature>
<dbReference type="Gene3D" id="2.40.50.140">
    <property type="entry name" value="Nucleic acid-binding proteins"/>
    <property type="match status" value="1"/>
</dbReference>
<dbReference type="InterPro" id="IPR002312">
    <property type="entry name" value="Asp/Asn-tRNA-synth_IIb"/>
</dbReference>
<evidence type="ECO:0000256" key="4">
    <source>
        <dbReference type="ARBA" id="ARBA00022840"/>
    </source>
</evidence>
<dbReference type="GO" id="GO:0006422">
    <property type="term" value="P:aspartyl-tRNA aminoacylation"/>
    <property type="evidence" value="ECO:0007669"/>
    <property type="project" value="UniProtKB-UniRule"/>
</dbReference>
<accession>A0A1C6J6A2</accession>
<dbReference type="PANTHER" id="PTHR22594:SF5">
    <property type="entry name" value="ASPARTATE--TRNA LIGASE, MITOCHONDRIAL"/>
    <property type="match status" value="1"/>
</dbReference>
<evidence type="ECO:0000313" key="9">
    <source>
        <dbReference type="EMBL" id="SCJ77612.1"/>
    </source>
</evidence>
<dbReference type="HAMAP" id="MF_00044">
    <property type="entry name" value="Asp_tRNA_synth_type1"/>
    <property type="match status" value="1"/>
</dbReference>
<dbReference type="GO" id="GO:0003676">
    <property type="term" value="F:nucleic acid binding"/>
    <property type="evidence" value="ECO:0007669"/>
    <property type="project" value="InterPro"/>
</dbReference>
<reference evidence="9" key="1">
    <citation type="submission" date="2015-09" db="EMBL/GenBank/DDBJ databases">
        <authorList>
            <consortium name="Pathogen Informatics"/>
        </authorList>
    </citation>
    <scope>NUCLEOTIDE SEQUENCE</scope>
    <source>
        <strain evidence="9">2789STDY5834896</strain>
    </source>
</reference>
<keyword evidence="7" id="KW-0963">Cytoplasm</keyword>
<dbReference type="Pfam" id="PF01336">
    <property type="entry name" value="tRNA_anti-codon"/>
    <property type="match status" value="1"/>
</dbReference>
<dbReference type="GO" id="GO:0140096">
    <property type="term" value="F:catalytic activity, acting on a protein"/>
    <property type="evidence" value="ECO:0007669"/>
    <property type="project" value="UniProtKB-ARBA"/>
</dbReference>
<dbReference type="InterPro" id="IPR004364">
    <property type="entry name" value="Aa-tRNA-synt_II"/>
</dbReference>
<evidence type="ECO:0000256" key="5">
    <source>
        <dbReference type="ARBA" id="ARBA00022917"/>
    </source>
</evidence>
<organism evidence="9">
    <name type="scientific">uncultured Anaerotruncus sp</name>
    <dbReference type="NCBI Taxonomy" id="905011"/>
    <lineage>
        <taxon>Bacteria</taxon>
        <taxon>Bacillati</taxon>
        <taxon>Bacillota</taxon>
        <taxon>Clostridia</taxon>
        <taxon>Eubacteriales</taxon>
        <taxon>Oscillospiraceae</taxon>
        <taxon>Anaerotruncus</taxon>
        <taxon>environmental samples</taxon>
    </lineage>
</organism>
<keyword evidence="2 7" id="KW-0436">Ligase</keyword>
<dbReference type="SUPFAM" id="SSF55681">
    <property type="entry name" value="Class II aaRS and biotin synthetases"/>
    <property type="match status" value="1"/>
</dbReference>
<gene>
    <name evidence="9" type="primary">aspS_1</name>
    <name evidence="7" type="synonym">aspS</name>
    <name evidence="9" type="ORF">SAMEA3545359_01947</name>
</gene>
<dbReference type="EMBL" id="FMHG01000001">
    <property type="protein sequence ID" value="SCJ77612.1"/>
    <property type="molecule type" value="Genomic_DNA"/>
</dbReference>
<feature type="binding site" evidence="7">
    <location>
        <position position="225"/>
    </location>
    <ligand>
        <name>L-aspartate</name>
        <dbReference type="ChEBI" id="CHEBI:29991"/>
    </ligand>
</feature>
<dbReference type="InterPro" id="IPR004524">
    <property type="entry name" value="Asp-tRNA-ligase_1"/>
</dbReference>
<dbReference type="NCBIfam" id="NF001750">
    <property type="entry name" value="PRK00476.1"/>
    <property type="match status" value="1"/>
</dbReference>
<dbReference type="CDD" id="cd00777">
    <property type="entry name" value="AspRS_core"/>
    <property type="match status" value="1"/>
</dbReference>
<dbReference type="InterPro" id="IPR004115">
    <property type="entry name" value="GAD-like_sf"/>
</dbReference>
<dbReference type="InterPro" id="IPR045864">
    <property type="entry name" value="aa-tRNA-synth_II/BPL/LPL"/>
</dbReference>
<dbReference type="GO" id="GO:0016740">
    <property type="term" value="F:transferase activity"/>
    <property type="evidence" value="ECO:0007669"/>
    <property type="project" value="UniProtKB-ARBA"/>
</dbReference>
<dbReference type="AlphaFoldDB" id="A0A1C6J6A2"/>
<dbReference type="GO" id="GO:0005524">
    <property type="term" value="F:ATP binding"/>
    <property type="evidence" value="ECO:0007669"/>
    <property type="project" value="UniProtKB-UniRule"/>
</dbReference>
<dbReference type="Gene3D" id="3.30.1360.30">
    <property type="entry name" value="GAD-like domain"/>
    <property type="match status" value="1"/>
</dbReference>
<dbReference type="InterPro" id="IPR047090">
    <property type="entry name" value="AspRS_core"/>
</dbReference>
<feature type="binding site" evidence="7">
    <location>
        <begin position="225"/>
        <end position="227"/>
    </location>
    <ligand>
        <name>ATP</name>
        <dbReference type="ChEBI" id="CHEBI:30616"/>
    </ligand>
</feature>
<dbReference type="InterPro" id="IPR029351">
    <property type="entry name" value="GAD_dom"/>
</dbReference>
<keyword evidence="4 7" id="KW-0067">ATP-binding</keyword>
<evidence type="ECO:0000256" key="3">
    <source>
        <dbReference type="ARBA" id="ARBA00022741"/>
    </source>
</evidence>
<dbReference type="EC" id="6.1.1.12" evidence="7"/>
<feature type="binding site" evidence="7">
    <location>
        <position position="179"/>
    </location>
    <ligand>
        <name>L-aspartate</name>
        <dbReference type="ChEBI" id="CHEBI:29991"/>
    </ligand>
</feature>
<feature type="binding site" evidence="7">
    <location>
        <position position="234"/>
    </location>
    <ligand>
        <name>ATP</name>
        <dbReference type="ChEBI" id="CHEBI:30616"/>
    </ligand>
</feature>
<comment type="similarity">
    <text evidence="1 7">Belongs to the class-II aminoacyl-tRNA synthetase family. Type 1 subfamily.</text>
</comment>
<evidence type="ECO:0000256" key="1">
    <source>
        <dbReference type="ARBA" id="ARBA00006303"/>
    </source>
</evidence>
<name>A0A1C6J6A2_9FIRM</name>
<feature type="binding site" evidence="7">
    <location>
        <position position="495"/>
    </location>
    <ligand>
        <name>L-aspartate</name>
        <dbReference type="ChEBI" id="CHEBI:29991"/>
    </ligand>
</feature>
<dbReference type="SUPFAM" id="SSF50249">
    <property type="entry name" value="Nucleic acid-binding proteins"/>
    <property type="match status" value="1"/>
</dbReference>
<dbReference type="PRINTS" id="PR01042">
    <property type="entry name" value="TRNASYNTHASP"/>
</dbReference>
<dbReference type="GO" id="GO:0004815">
    <property type="term" value="F:aspartate-tRNA ligase activity"/>
    <property type="evidence" value="ECO:0007669"/>
    <property type="project" value="UniProtKB-UniRule"/>
</dbReference>
<dbReference type="PROSITE" id="PS50862">
    <property type="entry name" value="AA_TRNA_LIGASE_II"/>
    <property type="match status" value="1"/>
</dbReference>
<comment type="function">
    <text evidence="7">Catalyzes the attachment of L-aspartate to tRNA(Asp) in a two-step reaction: L-aspartate is first activated by ATP to form Asp-AMP and then transferred to the acceptor end of tRNA(Asp).</text>
</comment>
<dbReference type="InterPro" id="IPR012340">
    <property type="entry name" value="NA-bd_OB-fold"/>
</dbReference>
<proteinExistence type="inferred from homology"/>
<dbReference type="CDD" id="cd04317">
    <property type="entry name" value="EcAspRS_like_N"/>
    <property type="match status" value="1"/>
</dbReference>
<dbReference type="PANTHER" id="PTHR22594">
    <property type="entry name" value="ASPARTYL/LYSYL-TRNA SYNTHETASE"/>
    <property type="match status" value="1"/>
</dbReference>
<dbReference type="Pfam" id="PF02938">
    <property type="entry name" value="GAD"/>
    <property type="match status" value="1"/>
</dbReference>
<keyword evidence="5 7" id="KW-0648">Protein biosynthesis</keyword>